<dbReference type="EMBL" id="MT141561">
    <property type="protein sequence ID" value="QJA66867.1"/>
    <property type="molecule type" value="Genomic_DNA"/>
</dbReference>
<accession>A0A6M3JD96</accession>
<reference evidence="1" key="1">
    <citation type="submission" date="2020-03" db="EMBL/GenBank/DDBJ databases">
        <title>The deep terrestrial virosphere.</title>
        <authorList>
            <person name="Holmfeldt K."/>
            <person name="Nilsson E."/>
            <person name="Simone D."/>
            <person name="Lopez-Fernandez M."/>
            <person name="Wu X."/>
            <person name="de Brujin I."/>
            <person name="Lundin D."/>
            <person name="Andersson A."/>
            <person name="Bertilsson S."/>
            <person name="Dopson M."/>
        </authorList>
    </citation>
    <scope>NUCLEOTIDE SEQUENCE</scope>
    <source>
        <strain evidence="2">MM415A00321</strain>
        <strain evidence="1">MM415B00326</strain>
    </source>
</reference>
<organism evidence="1">
    <name type="scientific">viral metagenome</name>
    <dbReference type="NCBI Taxonomy" id="1070528"/>
    <lineage>
        <taxon>unclassified sequences</taxon>
        <taxon>metagenomes</taxon>
        <taxon>organismal metagenomes</taxon>
    </lineage>
</organism>
<evidence type="ECO:0000313" key="1">
    <source>
        <dbReference type="EMBL" id="QJA66867.1"/>
    </source>
</evidence>
<sequence>MKRRDFLQNAGKAIVGIPAAVFGLKTAIGKTKVADGAPMKIKCVSIKESELGRLSYKCDGKPVVDKIGTFCDPDVMKQLNKFRKDNDMEPIPRDLW</sequence>
<gene>
    <name evidence="2" type="ORF">MM415A00321_0009</name>
    <name evidence="1" type="ORF">MM415B00326_0067</name>
</gene>
<proteinExistence type="predicted"/>
<name>A0A6M3JD96_9ZZZZ</name>
<protein>
    <submittedName>
        <fullName evidence="1">Uncharacterized protein</fullName>
    </submittedName>
</protein>
<evidence type="ECO:0000313" key="2">
    <source>
        <dbReference type="EMBL" id="QJA83029.1"/>
    </source>
</evidence>
<dbReference type="EMBL" id="MT142502">
    <property type="protein sequence ID" value="QJA83029.1"/>
    <property type="molecule type" value="Genomic_DNA"/>
</dbReference>
<dbReference type="AlphaFoldDB" id="A0A6M3JD96"/>